<dbReference type="GO" id="GO:1902093">
    <property type="term" value="P:positive regulation of flagellated sperm motility"/>
    <property type="evidence" value="ECO:0007669"/>
    <property type="project" value="TreeGrafter"/>
</dbReference>
<dbReference type="AlphaFoldDB" id="A0AAD9VPR4"/>
<keyword evidence="4" id="KW-1185">Reference proteome</keyword>
<protein>
    <recommendedName>
        <fullName evidence="2">Cilia- and flagella-associated protein 69 ARM repeats domain-containing protein</fullName>
    </recommendedName>
</protein>
<dbReference type="GO" id="GO:0097730">
    <property type="term" value="C:non-motile cilium"/>
    <property type="evidence" value="ECO:0007669"/>
    <property type="project" value="TreeGrafter"/>
</dbReference>
<dbReference type="SUPFAM" id="SSF48371">
    <property type="entry name" value="ARM repeat"/>
    <property type="match status" value="1"/>
</dbReference>
<evidence type="ECO:0000259" key="2">
    <source>
        <dbReference type="Pfam" id="PF21049"/>
    </source>
</evidence>
<dbReference type="Pfam" id="PF21049">
    <property type="entry name" value="CFA69_ARM_rpt"/>
    <property type="match status" value="1"/>
</dbReference>
<reference evidence="3" key="1">
    <citation type="submission" date="2021-08" db="EMBL/GenBank/DDBJ databases">
        <authorList>
            <person name="Misof B."/>
            <person name="Oliver O."/>
            <person name="Podsiadlowski L."/>
            <person name="Donath A."/>
            <person name="Peters R."/>
            <person name="Mayer C."/>
            <person name="Rust J."/>
            <person name="Gunkel S."/>
            <person name="Lesny P."/>
            <person name="Martin S."/>
            <person name="Oeyen J.P."/>
            <person name="Petersen M."/>
            <person name="Panagiotis P."/>
            <person name="Wilbrandt J."/>
            <person name="Tanja T."/>
        </authorList>
    </citation>
    <scope>NUCLEOTIDE SEQUENCE</scope>
    <source>
        <strain evidence="3">GBR_01_08_01A</strain>
        <tissue evidence="3">Thorax + abdomen</tissue>
    </source>
</reference>
<name>A0AAD9VPR4_9HYME</name>
<feature type="transmembrane region" description="Helical" evidence="1">
    <location>
        <begin position="340"/>
        <end position="362"/>
    </location>
</feature>
<feature type="domain" description="Cilia- and flagella-associated protein 69 ARM repeats" evidence="2">
    <location>
        <begin position="57"/>
        <end position="789"/>
    </location>
</feature>
<dbReference type="PANTHER" id="PTHR14716:SF0">
    <property type="entry name" value="CILIA- AND FLAGELLA-ASSOCIATED PROTEIN 69"/>
    <property type="match status" value="1"/>
</dbReference>
<dbReference type="InterPro" id="IPR048733">
    <property type="entry name" value="CFA69_ARM_dom"/>
</dbReference>
<evidence type="ECO:0000313" key="4">
    <source>
        <dbReference type="Proteomes" id="UP001258017"/>
    </source>
</evidence>
<keyword evidence="1" id="KW-0812">Transmembrane</keyword>
<dbReference type="Proteomes" id="UP001258017">
    <property type="component" value="Unassembled WGS sequence"/>
</dbReference>
<dbReference type="EMBL" id="JAIFRP010000038">
    <property type="protein sequence ID" value="KAK2581585.1"/>
    <property type="molecule type" value="Genomic_DNA"/>
</dbReference>
<organism evidence="3 4">
    <name type="scientific">Odynerus spinipes</name>
    <dbReference type="NCBI Taxonomy" id="1348599"/>
    <lineage>
        <taxon>Eukaryota</taxon>
        <taxon>Metazoa</taxon>
        <taxon>Ecdysozoa</taxon>
        <taxon>Arthropoda</taxon>
        <taxon>Hexapoda</taxon>
        <taxon>Insecta</taxon>
        <taxon>Pterygota</taxon>
        <taxon>Neoptera</taxon>
        <taxon>Endopterygota</taxon>
        <taxon>Hymenoptera</taxon>
        <taxon>Apocrita</taxon>
        <taxon>Aculeata</taxon>
        <taxon>Vespoidea</taxon>
        <taxon>Vespidae</taxon>
        <taxon>Eumeninae</taxon>
        <taxon>Odynerus</taxon>
    </lineage>
</organism>
<evidence type="ECO:0000313" key="3">
    <source>
        <dbReference type="EMBL" id="KAK2581585.1"/>
    </source>
</evidence>
<gene>
    <name evidence="3" type="ORF">KPH14_002093</name>
</gene>
<dbReference type="Gene3D" id="1.25.10.10">
    <property type="entry name" value="Leucine-rich Repeat Variant"/>
    <property type="match status" value="1"/>
</dbReference>
<accession>A0AAD9VPR4</accession>
<dbReference type="PANTHER" id="PTHR14716">
    <property type="entry name" value="CILIA- AND FLAGELLA-ASSOCIATED PROTEIN 69"/>
    <property type="match status" value="1"/>
</dbReference>
<sequence>MEKKKCYNKTYIKQEEVIFPEITNFCPCPCSEITTESKFIKGHCLGIDVDYTVWKLKELVLDPITRDDTSRISQLLYEYEEGLQDGTYMVKHLPAVIDILIFLSENAKTVDDYRKHLSRMLDFCARPPLLETTSQGLICSDIMTQYFILLSHLLVALTSQEEILKVHEAFRSLLIRTAPSDPSAVKAVLCRTAMEGSNLALVLTDILNTSSPEGYPTVLESVFLISSVSSVCSHKMIEAGILNPLLIRLDLPYATQVFCKPPPAQKPLEGDEYSDDTMFLIMNILWTLTRSILPPKGTPVYLKDLRAPVQCALWGLRYGLKRHIQKSNNRKFNARIRNEMAMLVLVLLQLFPPWIIISSGIADDVFCFLNGCVSETIHVWSNDIKFVGSKENLVFVKILLLIVSNLTEVDACIPIMIERKVLQSLLQLIDVEYKNSKSIWSPSQFWYLFELALCILAKLVPKMPEEFVKYGGTQKLILILEWCLSNELDSQFTVNYTRTIYSIAKSKNSILLNDFREQQVILRLIKLIDHILDIDTLTMDHQRILTILLLGIEEIIKNEPSLQYLYGEKNIQIVTRMLERCLYRKQGDFQRDQRLLLAIGSYIWQCIIQCPTHFENFIDKGTIYTILDVIEIACSPVRCLFLGLLTDICDSAFCGQYLCTWRGIDKKKGFMSLLAKIWREEEIQIGVKKQSDGPIEDVELPQMGVEQWRTTYHNKIICDVSPTMIDMIGSSRSKIYGLRKIIEKYNEKYQMAKDHYKILINDLPIEDRVTMSCVDLYFRLKLGEAWVEVTKYLAQVGVAPLGMDGQVTFLMTKRHRSWGLFIQERQKKLKIMANNIEEIEEKDEYARIRDSLLAPTFDALDELEYVRRTTDRTYMLKMKDLQNQQVNASLNFPPGTDIMQCRRTHQDNVNVTAVLDQHLYFVGKHVPENDLDAIKVSPISPVESSVWINSSLYDADLSECSCCIEEESLESFKDSKKKTAMS</sequence>
<dbReference type="InterPro" id="IPR011989">
    <property type="entry name" value="ARM-like"/>
</dbReference>
<dbReference type="GO" id="GO:0097225">
    <property type="term" value="C:sperm midpiece"/>
    <property type="evidence" value="ECO:0007669"/>
    <property type="project" value="TreeGrafter"/>
</dbReference>
<keyword evidence="1" id="KW-0472">Membrane</keyword>
<dbReference type="InterPro" id="IPR016024">
    <property type="entry name" value="ARM-type_fold"/>
</dbReference>
<reference evidence="3" key="2">
    <citation type="journal article" date="2023" name="Commun. Biol.">
        <title>Intrasexual cuticular hydrocarbon dimorphism in a wasp sheds light on hydrocarbon biosynthesis genes in Hymenoptera.</title>
        <authorList>
            <person name="Moris V.C."/>
            <person name="Podsiadlowski L."/>
            <person name="Martin S."/>
            <person name="Oeyen J.P."/>
            <person name="Donath A."/>
            <person name="Petersen M."/>
            <person name="Wilbrandt J."/>
            <person name="Misof B."/>
            <person name="Liedtke D."/>
            <person name="Thamm M."/>
            <person name="Scheiner R."/>
            <person name="Schmitt T."/>
            <person name="Niehuis O."/>
        </authorList>
    </citation>
    <scope>NUCLEOTIDE SEQUENCE</scope>
    <source>
        <strain evidence="3">GBR_01_08_01A</strain>
    </source>
</reference>
<keyword evidence="1" id="KW-1133">Transmembrane helix</keyword>
<comment type="caution">
    <text evidence="3">The sequence shown here is derived from an EMBL/GenBank/DDBJ whole genome shotgun (WGS) entry which is preliminary data.</text>
</comment>
<evidence type="ECO:0000256" key="1">
    <source>
        <dbReference type="SAM" id="Phobius"/>
    </source>
</evidence>
<dbReference type="InterPro" id="IPR048732">
    <property type="entry name" value="CFA69"/>
</dbReference>
<proteinExistence type="predicted"/>